<evidence type="ECO:0000259" key="11">
    <source>
        <dbReference type="PROSITE" id="PS50038"/>
    </source>
</evidence>
<evidence type="ECO:0000256" key="7">
    <source>
        <dbReference type="ARBA" id="ARBA00022782"/>
    </source>
</evidence>
<keyword evidence="8 9" id="KW-1015">Disulfide bond</keyword>
<evidence type="ECO:0000256" key="3">
    <source>
        <dbReference type="ARBA" id="ARBA00022473"/>
    </source>
</evidence>
<keyword evidence="14" id="KW-1185">Reference proteome</keyword>
<dbReference type="GO" id="GO:0060070">
    <property type="term" value="P:canonical Wnt signaling pathway"/>
    <property type="evidence" value="ECO:0007669"/>
    <property type="project" value="TreeGrafter"/>
</dbReference>
<dbReference type="InterPro" id="IPR001134">
    <property type="entry name" value="Netrin_domain"/>
</dbReference>
<comment type="similarity">
    <text evidence="2">Belongs to the secreted frizzled-related protein (sFRP) family.</text>
</comment>
<evidence type="ECO:0000313" key="13">
    <source>
        <dbReference type="EMBL" id="TSK13401.1"/>
    </source>
</evidence>
<evidence type="ECO:0000256" key="8">
    <source>
        <dbReference type="ARBA" id="ARBA00023157"/>
    </source>
</evidence>
<evidence type="ECO:0000259" key="12">
    <source>
        <dbReference type="PROSITE" id="PS50189"/>
    </source>
</evidence>
<dbReference type="GO" id="GO:0017147">
    <property type="term" value="F:Wnt-protein binding"/>
    <property type="evidence" value="ECO:0007669"/>
    <property type="project" value="TreeGrafter"/>
</dbReference>
<proteinExistence type="inferred from homology"/>
<sequence length="284" mass="31766">MALLAALLAFTLLAQTGAFDLGQSTRCVPIPHQLSVCHDVGYSEMRLPNLLGDSSLESEVVPRSDDWRFLLQTGCHPQAQAFICSLIAPVCLDTFIQPCRSLCMAVRDSCAPVLDCHGHPWPEELDCDRFPAQDDMCLNPLPKHISRFSKDLPQPACQTCPSVDELPSLKTVMDALCLTDFAIKAKLFRRRMASSEPELEVEGKVEFIQRGPLLPYDTANLLQQWLLLNLRCAHALVKPGRAQLYLITGTMRSDGTVELAHLFPWLKKDLHIAAATRKWKHHKC</sequence>
<evidence type="ECO:0000256" key="1">
    <source>
        <dbReference type="ARBA" id="ARBA00004613"/>
    </source>
</evidence>
<evidence type="ECO:0000256" key="4">
    <source>
        <dbReference type="ARBA" id="ARBA00022525"/>
    </source>
</evidence>
<evidence type="ECO:0000256" key="5">
    <source>
        <dbReference type="ARBA" id="ARBA00022687"/>
    </source>
</evidence>
<dbReference type="FunFam" id="1.10.2000.10:FF:000001">
    <property type="entry name" value="secreted frizzled-related protein 2"/>
    <property type="match status" value="1"/>
</dbReference>
<keyword evidence="6 10" id="KW-0732">Signal</keyword>
<dbReference type="Pfam" id="PF01392">
    <property type="entry name" value="Fz"/>
    <property type="match status" value="1"/>
</dbReference>
<dbReference type="Proteomes" id="UP000319801">
    <property type="component" value="Unassembled WGS sequence"/>
</dbReference>
<dbReference type="InterPro" id="IPR020067">
    <property type="entry name" value="Frizzled_dom"/>
</dbReference>
<feature type="domain" description="FZ" evidence="11">
    <location>
        <begin position="22"/>
        <end position="140"/>
    </location>
</feature>
<accession>A0A556THS4</accession>
<organism evidence="13 14">
    <name type="scientific">Bagarius yarrelli</name>
    <name type="common">Goonch</name>
    <name type="synonym">Bagrus yarrelli</name>
    <dbReference type="NCBI Taxonomy" id="175774"/>
    <lineage>
        <taxon>Eukaryota</taxon>
        <taxon>Metazoa</taxon>
        <taxon>Chordata</taxon>
        <taxon>Craniata</taxon>
        <taxon>Vertebrata</taxon>
        <taxon>Euteleostomi</taxon>
        <taxon>Actinopterygii</taxon>
        <taxon>Neopterygii</taxon>
        <taxon>Teleostei</taxon>
        <taxon>Ostariophysi</taxon>
        <taxon>Siluriformes</taxon>
        <taxon>Sisoridae</taxon>
        <taxon>Sisorinae</taxon>
        <taxon>Bagarius</taxon>
    </lineage>
</organism>
<dbReference type="GO" id="GO:0005615">
    <property type="term" value="C:extracellular space"/>
    <property type="evidence" value="ECO:0007669"/>
    <property type="project" value="TreeGrafter"/>
</dbReference>
<evidence type="ECO:0000313" key="14">
    <source>
        <dbReference type="Proteomes" id="UP000319801"/>
    </source>
</evidence>
<dbReference type="SMART" id="SM00063">
    <property type="entry name" value="FRI"/>
    <property type="match status" value="1"/>
</dbReference>
<dbReference type="PROSITE" id="PS50189">
    <property type="entry name" value="NTR"/>
    <property type="match status" value="1"/>
</dbReference>
<dbReference type="GO" id="GO:0030154">
    <property type="term" value="P:cell differentiation"/>
    <property type="evidence" value="ECO:0007669"/>
    <property type="project" value="UniProtKB-KW"/>
</dbReference>
<keyword evidence="3" id="KW-0217">Developmental protein</keyword>
<feature type="domain" description="NTR" evidence="12">
    <location>
        <begin position="157"/>
        <end position="284"/>
    </location>
</feature>
<comment type="caution">
    <text evidence="9">Lacks conserved residue(s) required for the propagation of feature annotation.</text>
</comment>
<dbReference type="PANTHER" id="PTHR11309">
    <property type="entry name" value="FRIZZLED"/>
    <property type="match status" value="1"/>
</dbReference>
<keyword evidence="4" id="KW-0964">Secreted</keyword>
<protein>
    <submittedName>
        <fullName evidence="13">Secreted frizzled-related protein 2</fullName>
    </submittedName>
</protein>
<feature type="signal peptide" evidence="10">
    <location>
        <begin position="1"/>
        <end position="18"/>
    </location>
</feature>
<dbReference type="PANTHER" id="PTHR11309:SF11">
    <property type="entry name" value="SECRETED FRIZZLED-RELATED PROTEIN 2"/>
    <property type="match status" value="1"/>
</dbReference>
<dbReference type="GO" id="GO:0035567">
    <property type="term" value="P:non-canonical Wnt signaling pathway"/>
    <property type="evidence" value="ECO:0007669"/>
    <property type="project" value="TreeGrafter"/>
</dbReference>
<dbReference type="SUPFAM" id="SSF63501">
    <property type="entry name" value="Frizzled cysteine-rich domain"/>
    <property type="match status" value="1"/>
</dbReference>
<comment type="subcellular location">
    <subcellularLocation>
        <location evidence="1">Secreted</location>
    </subcellularLocation>
</comment>
<dbReference type="AlphaFoldDB" id="A0A556THS4"/>
<reference evidence="13 14" key="1">
    <citation type="journal article" date="2019" name="Genome Biol. Evol.">
        <title>Whole-Genome Sequencing of the Giant Devil Catfish, Bagarius yarrelli.</title>
        <authorList>
            <person name="Jiang W."/>
            <person name="Lv Y."/>
            <person name="Cheng L."/>
            <person name="Yang K."/>
            <person name="Chao B."/>
            <person name="Wang X."/>
            <person name="Li Y."/>
            <person name="Pan X."/>
            <person name="You X."/>
            <person name="Zhang Y."/>
            <person name="Yang J."/>
            <person name="Li J."/>
            <person name="Zhang X."/>
            <person name="Liu S."/>
            <person name="Sun C."/>
            <person name="Yang J."/>
            <person name="Shi Q."/>
        </authorList>
    </citation>
    <scope>NUCLEOTIDE SEQUENCE [LARGE SCALE GENOMIC DNA]</scope>
    <source>
        <strain evidence="13">JWS20170419001</strain>
        <tissue evidence="13">Muscle</tissue>
    </source>
</reference>
<comment type="caution">
    <text evidence="13">The sequence shown here is derived from an EMBL/GenBank/DDBJ whole genome shotgun (WGS) entry which is preliminary data.</text>
</comment>
<dbReference type="OrthoDB" id="5985572at2759"/>
<feature type="disulfide bond" evidence="9">
    <location>
        <begin position="103"/>
        <end position="127"/>
    </location>
</feature>
<name>A0A556THS4_BAGYA</name>
<gene>
    <name evidence="13" type="ORF">Baya_0275</name>
</gene>
<evidence type="ECO:0000256" key="10">
    <source>
        <dbReference type="SAM" id="SignalP"/>
    </source>
</evidence>
<feature type="chain" id="PRO_5022200499" evidence="10">
    <location>
        <begin position="19"/>
        <end position="284"/>
    </location>
</feature>
<dbReference type="InterPro" id="IPR036790">
    <property type="entry name" value="Frizzled_dom_sf"/>
</dbReference>
<evidence type="ECO:0000256" key="6">
    <source>
        <dbReference type="ARBA" id="ARBA00022729"/>
    </source>
</evidence>
<evidence type="ECO:0000256" key="2">
    <source>
        <dbReference type="ARBA" id="ARBA00010054"/>
    </source>
</evidence>
<dbReference type="EMBL" id="VCAZ01000001">
    <property type="protein sequence ID" value="TSK13401.1"/>
    <property type="molecule type" value="Genomic_DNA"/>
</dbReference>
<dbReference type="PROSITE" id="PS50038">
    <property type="entry name" value="FZ"/>
    <property type="match status" value="1"/>
</dbReference>
<evidence type="ECO:0000256" key="9">
    <source>
        <dbReference type="PROSITE-ProRule" id="PRU00090"/>
    </source>
</evidence>
<keyword evidence="7" id="KW-0221">Differentiation</keyword>
<dbReference type="Gene3D" id="1.10.2000.10">
    <property type="entry name" value="Frizzled cysteine-rich domain"/>
    <property type="match status" value="1"/>
</dbReference>
<dbReference type="InterPro" id="IPR015526">
    <property type="entry name" value="Frizzled/SFRP"/>
</dbReference>
<keyword evidence="5" id="KW-0879">Wnt signaling pathway</keyword>